<dbReference type="AlphaFoldDB" id="A0AAV4TBJ6"/>
<organism evidence="1 2">
    <name type="scientific">Caerostris extrusa</name>
    <name type="common">Bark spider</name>
    <name type="synonym">Caerostris bankana</name>
    <dbReference type="NCBI Taxonomy" id="172846"/>
    <lineage>
        <taxon>Eukaryota</taxon>
        <taxon>Metazoa</taxon>
        <taxon>Ecdysozoa</taxon>
        <taxon>Arthropoda</taxon>
        <taxon>Chelicerata</taxon>
        <taxon>Arachnida</taxon>
        <taxon>Araneae</taxon>
        <taxon>Araneomorphae</taxon>
        <taxon>Entelegynae</taxon>
        <taxon>Araneoidea</taxon>
        <taxon>Araneidae</taxon>
        <taxon>Caerostris</taxon>
    </lineage>
</organism>
<name>A0AAV4TBJ6_CAEEX</name>
<dbReference type="EMBL" id="BPLR01010924">
    <property type="protein sequence ID" value="GIY43064.1"/>
    <property type="molecule type" value="Genomic_DNA"/>
</dbReference>
<gene>
    <name evidence="1" type="ORF">CEXT_457931</name>
</gene>
<keyword evidence="2" id="KW-1185">Reference proteome</keyword>
<accession>A0AAV4TBJ6</accession>
<sequence length="131" mass="14067">MNALLNCIAIIKVVLLSIETENLNLRRALPSLTKEKKGCRKSTRASESQPGKNIAELTKNIVAVQDPFKNPLTPLSPTPTPSSTPVAEASSKSVAGIVSLLQVSLLQLLVGLAISSKSPCERSAWRFVCDR</sequence>
<proteinExistence type="predicted"/>
<dbReference type="Proteomes" id="UP001054945">
    <property type="component" value="Unassembled WGS sequence"/>
</dbReference>
<protein>
    <submittedName>
        <fullName evidence="1">Uncharacterized protein</fullName>
    </submittedName>
</protein>
<evidence type="ECO:0000313" key="1">
    <source>
        <dbReference type="EMBL" id="GIY43064.1"/>
    </source>
</evidence>
<comment type="caution">
    <text evidence="1">The sequence shown here is derived from an EMBL/GenBank/DDBJ whole genome shotgun (WGS) entry which is preliminary data.</text>
</comment>
<evidence type="ECO:0000313" key="2">
    <source>
        <dbReference type="Proteomes" id="UP001054945"/>
    </source>
</evidence>
<reference evidence="1 2" key="1">
    <citation type="submission" date="2021-06" db="EMBL/GenBank/DDBJ databases">
        <title>Caerostris extrusa draft genome.</title>
        <authorList>
            <person name="Kono N."/>
            <person name="Arakawa K."/>
        </authorList>
    </citation>
    <scope>NUCLEOTIDE SEQUENCE [LARGE SCALE GENOMIC DNA]</scope>
</reference>